<dbReference type="Pfam" id="PF06005">
    <property type="entry name" value="ZapB"/>
    <property type="match status" value="1"/>
</dbReference>
<comment type="caution">
    <text evidence="5">The sequence shown here is derived from an EMBL/GenBank/DDBJ whole genome shotgun (WGS) entry which is preliminary data.</text>
</comment>
<dbReference type="HAMAP" id="MF_01196">
    <property type="entry name" value="ZapB"/>
    <property type="match status" value="1"/>
</dbReference>
<protein>
    <recommendedName>
        <fullName evidence="3">Cell division protein ZapB</fullName>
    </recommendedName>
</protein>
<evidence type="ECO:0000256" key="2">
    <source>
        <dbReference type="ARBA" id="ARBA00023210"/>
    </source>
</evidence>
<comment type="similarity">
    <text evidence="3">Belongs to the ZapB family.</text>
</comment>
<evidence type="ECO:0000256" key="3">
    <source>
        <dbReference type="HAMAP-Rule" id="MF_01196"/>
    </source>
</evidence>
<name>A0AA37RXQ8_9GAMM</name>
<dbReference type="Gene3D" id="1.20.5.340">
    <property type="match status" value="1"/>
</dbReference>
<keyword evidence="3 5" id="KW-0132">Cell division</keyword>
<keyword evidence="6" id="KW-1185">Reference proteome</keyword>
<keyword evidence="3" id="KW-0131">Cell cycle</keyword>
<keyword evidence="1 3" id="KW-0175">Coiled coil</keyword>
<sequence length="77" mass="9039">MSLELLSQLESKVQVALETIELLKMELDEERANNRTLQQQQQTLQSENQELQSQLQQWNDKVNGMLDRINQEVKEAL</sequence>
<dbReference type="RefSeq" id="WP_095504585.1">
    <property type="nucleotide sequence ID" value="NZ_BSNC01000006.1"/>
</dbReference>
<dbReference type="AlphaFoldDB" id="A0AA37RXQ8"/>
<comment type="subcellular location">
    <subcellularLocation>
        <location evidence="3">Cytoplasm</location>
    </subcellularLocation>
    <text evidence="3">Localizes to the septum at mid-cell, in a FtsZ-like pattern.</text>
</comment>
<dbReference type="GO" id="GO:0043093">
    <property type="term" value="P:FtsZ-dependent cytokinesis"/>
    <property type="evidence" value="ECO:0007669"/>
    <property type="project" value="UniProtKB-UniRule"/>
</dbReference>
<evidence type="ECO:0000256" key="4">
    <source>
        <dbReference type="SAM" id="MobiDB-lite"/>
    </source>
</evidence>
<comment type="function">
    <text evidence="3">Non-essential, abundant cell division factor that is required for proper Z-ring formation. It is recruited early to the divisome by direct interaction with FtsZ, stimulating Z-ring assembly and thereby promoting cell division earlier in the cell cycle. Its recruitment to the Z-ring requires functional FtsA or ZipA.</text>
</comment>
<dbReference type="InterPro" id="IPR009252">
    <property type="entry name" value="Cell_div_ZapB"/>
</dbReference>
<keyword evidence="3" id="KW-0963">Cytoplasm</keyword>
<evidence type="ECO:0000313" key="5">
    <source>
        <dbReference type="EMBL" id="GLP97580.1"/>
    </source>
</evidence>
<comment type="subunit">
    <text evidence="3">Homodimer. The ends of the coiled-coil dimer bind to each other, forming polymers. Interacts with FtsZ.</text>
</comment>
<reference evidence="5" key="2">
    <citation type="submission" date="2023-01" db="EMBL/GenBank/DDBJ databases">
        <title>Draft genome sequence of Paraferrimonas sedimenticola strain NBRC 101628.</title>
        <authorList>
            <person name="Sun Q."/>
            <person name="Mori K."/>
        </authorList>
    </citation>
    <scope>NUCLEOTIDE SEQUENCE</scope>
    <source>
        <strain evidence="5">NBRC 101628</strain>
    </source>
</reference>
<dbReference type="GO" id="GO:0005737">
    <property type="term" value="C:cytoplasm"/>
    <property type="evidence" value="ECO:0007669"/>
    <property type="project" value="UniProtKB-SubCell"/>
</dbReference>
<evidence type="ECO:0000256" key="1">
    <source>
        <dbReference type="ARBA" id="ARBA00023054"/>
    </source>
</evidence>
<organism evidence="5 6">
    <name type="scientific">Paraferrimonas sedimenticola</name>
    <dbReference type="NCBI Taxonomy" id="375674"/>
    <lineage>
        <taxon>Bacteria</taxon>
        <taxon>Pseudomonadati</taxon>
        <taxon>Pseudomonadota</taxon>
        <taxon>Gammaproteobacteria</taxon>
        <taxon>Alteromonadales</taxon>
        <taxon>Ferrimonadaceae</taxon>
        <taxon>Paraferrimonas</taxon>
    </lineage>
</organism>
<proteinExistence type="inferred from homology"/>
<feature type="region of interest" description="Disordered" evidence="4">
    <location>
        <begin position="33"/>
        <end position="52"/>
    </location>
</feature>
<reference evidence="5" key="1">
    <citation type="journal article" date="2014" name="Int. J. Syst. Evol. Microbiol.">
        <title>Complete genome sequence of Corynebacterium casei LMG S-19264T (=DSM 44701T), isolated from a smear-ripened cheese.</title>
        <authorList>
            <consortium name="US DOE Joint Genome Institute (JGI-PGF)"/>
            <person name="Walter F."/>
            <person name="Albersmeier A."/>
            <person name="Kalinowski J."/>
            <person name="Ruckert C."/>
        </authorList>
    </citation>
    <scope>NUCLEOTIDE SEQUENCE</scope>
    <source>
        <strain evidence="5">NBRC 101628</strain>
    </source>
</reference>
<evidence type="ECO:0000313" key="6">
    <source>
        <dbReference type="Proteomes" id="UP001161422"/>
    </source>
</evidence>
<feature type="compositionally biased region" description="Low complexity" evidence="4">
    <location>
        <begin position="36"/>
        <end position="52"/>
    </location>
</feature>
<dbReference type="Proteomes" id="UP001161422">
    <property type="component" value="Unassembled WGS sequence"/>
</dbReference>
<gene>
    <name evidence="3 5" type="primary">zapB</name>
    <name evidence="5" type="ORF">GCM10007895_28870</name>
</gene>
<keyword evidence="2 3" id="KW-0717">Septation</keyword>
<dbReference type="EMBL" id="BSNC01000006">
    <property type="protein sequence ID" value="GLP97580.1"/>
    <property type="molecule type" value="Genomic_DNA"/>
</dbReference>
<accession>A0AA37RXQ8</accession>
<dbReference type="GO" id="GO:0000917">
    <property type="term" value="P:division septum assembly"/>
    <property type="evidence" value="ECO:0007669"/>
    <property type="project" value="UniProtKB-KW"/>
</dbReference>